<dbReference type="GO" id="GO:0004617">
    <property type="term" value="F:phosphoglycerate dehydrogenase activity"/>
    <property type="evidence" value="ECO:0007669"/>
    <property type="project" value="UniProtKB-UniRule"/>
</dbReference>
<dbReference type="FunFam" id="3.30.70.260:FF:000008">
    <property type="entry name" value="D-3-phosphoglycerate dehydrogenase, chloroplastic"/>
    <property type="match status" value="1"/>
</dbReference>
<comment type="catalytic activity">
    <reaction evidence="7">
        <text>(R)-2-hydroxyglutarate + NAD(+) = 2-oxoglutarate + NADH + H(+)</text>
        <dbReference type="Rhea" id="RHEA:49612"/>
        <dbReference type="ChEBI" id="CHEBI:15378"/>
        <dbReference type="ChEBI" id="CHEBI:15801"/>
        <dbReference type="ChEBI" id="CHEBI:16810"/>
        <dbReference type="ChEBI" id="CHEBI:57540"/>
        <dbReference type="ChEBI" id="CHEBI:57945"/>
        <dbReference type="EC" id="1.1.1.399"/>
    </reaction>
</comment>
<dbReference type="SUPFAM" id="SSF51735">
    <property type="entry name" value="NAD(P)-binding Rossmann-fold domains"/>
    <property type="match status" value="1"/>
</dbReference>
<dbReference type="SUPFAM" id="SSF52283">
    <property type="entry name" value="Formate/glycerate dehydrogenase catalytic domain-like"/>
    <property type="match status" value="1"/>
</dbReference>
<evidence type="ECO:0000259" key="10">
    <source>
        <dbReference type="PROSITE" id="PS51671"/>
    </source>
</evidence>
<dbReference type="InterPro" id="IPR045865">
    <property type="entry name" value="ACT-like_dom_sf"/>
</dbReference>
<evidence type="ECO:0000256" key="6">
    <source>
        <dbReference type="ARBA" id="ARBA00023027"/>
    </source>
</evidence>
<reference evidence="11 12" key="1">
    <citation type="submission" date="2019-02" db="EMBL/GenBank/DDBJ databases">
        <title>Deep-cultivation of Planctomycetes and their phenomic and genomic characterization uncovers novel biology.</title>
        <authorList>
            <person name="Wiegand S."/>
            <person name="Jogler M."/>
            <person name="Boedeker C."/>
            <person name="Pinto D."/>
            <person name="Vollmers J."/>
            <person name="Rivas-Marin E."/>
            <person name="Kohn T."/>
            <person name="Peeters S.H."/>
            <person name="Heuer A."/>
            <person name="Rast P."/>
            <person name="Oberbeckmann S."/>
            <person name="Bunk B."/>
            <person name="Jeske O."/>
            <person name="Meyerdierks A."/>
            <person name="Storesund J.E."/>
            <person name="Kallscheuer N."/>
            <person name="Luecker S."/>
            <person name="Lage O.M."/>
            <person name="Pohl T."/>
            <person name="Merkel B.J."/>
            <person name="Hornburger P."/>
            <person name="Mueller R.-W."/>
            <person name="Bruemmer F."/>
            <person name="Labrenz M."/>
            <person name="Spormann A.M."/>
            <person name="Op den Camp H."/>
            <person name="Overmann J."/>
            <person name="Amann R."/>
            <person name="Jetten M.S.M."/>
            <person name="Mascher T."/>
            <person name="Medema M.H."/>
            <person name="Devos D.P."/>
            <person name="Kaster A.-K."/>
            <person name="Ovreas L."/>
            <person name="Rohde M."/>
            <person name="Galperin M.Y."/>
            <person name="Jogler C."/>
        </authorList>
    </citation>
    <scope>NUCLEOTIDE SEQUENCE [LARGE SCALE GENOMIC DNA]</scope>
    <source>
        <strain evidence="11 12">Pan216</strain>
    </source>
</reference>
<dbReference type="PROSITE" id="PS00065">
    <property type="entry name" value="D_2_HYDROXYACID_DH_1"/>
    <property type="match status" value="1"/>
</dbReference>
<gene>
    <name evidence="11" type="primary">serA_2</name>
    <name evidence="11" type="ORF">Pan216_47970</name>
</gene>
<dbReference type="Pfam" id="PF01842">
    <property type="entry name" value="ACT"/>
    <property type="match status" value="1"/>
</dbReference>
<dbReference type="AlphaFoldDB" id="A0A518BAA8"/>
<dbReference type="SUPFAM" id="SSF55021">
    <property type="entry name" value="ACT-like"/>
    <property type="match status" value="1"/>
</dbReference>
<dbReference type="PROSITE" id="PS51671">
    <property type="entry name" value="ACT"/>
    <property type="match status" value="1"/>
</dbReference>
<dbReference type="Gene3D" id="3.30.70.260">
    <property type="match status" value="1"/>
</dbReference>
<keyword evidence="12" id="KW-1185">Reference proteome</keyword>
<dbReference type="InterPro" id="IPR006140">
    <property type="entry name" value="D-isomer_DH_NAD-bd"/>
</dbReference>
<keyword evidence="9" id="KW-0718">Serine biosynthesis</keyword>
<dbReference type="InterPro" id="IPR036291">
    <property type="entry name" value="NAD(P)-bd_dom_sf"/>
</dbReference>
<dbReference type="OrthoDB" id="277029at2"/>
<proteinExistence type="inferred from homology"/>
<dbReference type="PANTHER" id="PTHR42938:SF47">
    <property type="entry name" value="HYDROXYPYRUVATE REDUCTASE"/>
    <property type="match status" value="1"/>
</dbReference>
<keyword evidence="9" id="KW-0028">Amino-acid biosynthesis</keyword>
<dbReference type="InterPro" id="IPR006236">
    <property type="entry name" value="PGDH"/>
</dbReference>
<dbReference type="FunFam" id="3.40.50.720:FF:000021">
    <property type="entry name" value="D-3-phosphoglycerate dehydrogenase"/>
    <property type="match status" value="1"/>
</dbReference>
<evidence type="ECO:0000256" key="4">
    <source>
        <dbReference type="ARBA" id="ARBA00021582"/>
    </source>
</evidence>
<protein>
    <recommendedName>
        <fullName evidence="4 9">D-3-phosphoglycerate dehydrogenase</fullName>
        <ecNumber evidence="9">1.1.1.95</ecNumber>
    </recommendedName>
</protein>
<dbReference type="InterPro" id="IPR029009">
    <property type="entry name" value="ASB_dom_sf"/>
</dbReference>
<dbReference type="Gene3D" id="3.40.50.720">
    <property type="entry name" value="NAD(P)-binding Rossmann-like Domain"/>
    <property type="match status" value="2"/>
</dbReference>
<keyword evidence="6 9" id="KW-0520">NAD</keyword>
<dbReference type="InterPro" id="IPR002912">
    <property type="entry name" value="ACT_dom"/>
</dbReference>
<dbReference type="InterPro" id="IPR029752">
    <property type="entry name" value="D-isomer_DH_CS1"/>
</dbReference>
<sequence length="539" mass="57233">MHRVLISDPLAEEGLRILEAAEGIEVVNTPGLKGDELKSVLAECDGVIIRSGTTITADLLQRPSKLRVIVRAGAGVDNIEVPAATREGIVVMNTPGGNTLSTAEHTIALLLALSRHVPAADLSLREGRWDRKKYTGSQLAGKTLGVIGLGRVGLAVAKRAIGLEMNILGYDPFLSAERAAELGIESVSDPEDIYPRADIVTVHVPLGEQTKGMVGKSQMAKLRKGAAVINCARGGIVDEDALLEALESGHLSGAALDVYSSEPCTDSPLFKLPNVVVTPHLGASTQEAQLNVAIEAANLIVNYLQKGNIRFAVNMASLEPSELEEARRHLDICRRLGLFQAQLAKGAISKATITYQGEAAKKKTSLLTTAFAMGLLENSLEEEVNLINARVLAEERGITIVEKISSEHSDFATLVRVEVESDQGTTVLAATTRGRQFVRLVRIGSYRLDSIMDGTMVVYVHQDKPGLIGLVGTVLGKHGVNIAGMTVGREVEGGEATGILAVDGVPCPEALQEIRADDRISAVHVVKLPACGEMPPSFG</sequence>
<keyword evidence="5 9" id="KW-0560">Oxidoreductase</keyword>
<evidence type="ECO:0000256" key="2">
    <source>
        <dbReference type="ARBA" id="ARBA00005216"/>
    </source>
</evidence>
<evidence type="ECO:0000313" key="12">
    <source>
        <dbReference type="Proteomes" id="UP000317093"/>
    </source>
</evidence>
<dbReference type="PANTHER" id="PTHR42938">
    <property type="entry name" value="FORMATE DEHYDROGENASE 1"/>
    <property type="match status" value="1"/>
</dbReference>
<dbReference type="Pfam" id="PF19304">
    <property type="entry name" value="PGDH_inter"/>
    <property type="match status" value="1"/>
</dbReference>
<dbReference type="EC" id="1.1.1.95" evidence="9"/>
<dbReference type="InterPro" id="IPR029753">
    <property type="entry name" value="D-isomer_DH_CS"/>
</dbReference>
<dbReference type="NCBIfam" id="TIGR01327">
    <property type="entry name" value="PGDH"/>
    <property type="match status" value="1"/>
</dbReference>
<dbReference type="GO" id="GO:0006564">
    <property type="term" value="P:L-serine biosynthetic process"/>
    <property type="evidence" value="ECO:0007669"/>
    <property type="project" value="UniProtKB-UniRule"/>
</dbReference>
<dbReference type="EMBL" id="CP036279">
    <property type="protein sequence ID" value="QDU63916.1"/>
    <property type="molecule type" value="Genomic_DNA"/>
</dbReference>
<evidence type="ECO:0000256" key="9">
    <source>
        <dbReference type="RuleBase" id="RU363003"/>
    </source>
</evidence>
<dbReference type="Proteomes" id="UP000317093">
    <property type="component" value="Chromosome"/>
</dbReference>
<dbReference type="UniPathway" id="UPA00135">
    <property type="reaction ID" value="UER00196"/>
</dbReference>
<evidence type="ECO:0000256" key="1">
    <source>
        <dbReference type="ARBA" id="ARBA00003800"/>
    </source>
</evidence>
<feature type="domain" description="ACT" evidence="10">
    <location>
        <begin position="456"/>
        <end position="533"/>
    </location>
</feature>
<evidence type="ECO:0000256" key="7">
    <source>
        <dbReference type="ARBA" id="ARBA00048126"/>
    </source>
</evidence>
<evidence type="ECO:0000256" key="3">
    <source>
        <dbReference type="ARBA" id="ARBA00005854"/>
    </source>
</evidence>
<dbReference type="Pfam" id="PF02826">
    <property type="entry name" value="2-Hacid_dh_C"/>
    <property type="match status" value="1"/>
</dbReference>
<dbReference type="InterPro" id="IPR006139">
    <property type="entry name" value="D-isomer_2_OHA_DH_cat_dom"/>
</dbReference>
<dbReference type="Gene3D" id="3.30.1330.90">
    <property type="entry name" value="D-3-phosphoglycerate dehydrogenase, domain 3"/>
    <property type="match status" value="1"/>
</dbReference>
<dbReference type="GO" id="GO:0051287">
    <property type="term" value="F:NAD binding"/>
    <property type="evidence" value="ECO:0007669"/>
    <property type="project" value="UniProtKB-UniRule"/>
</dbReference>
<dbReference type="PROSITE" id="PS00670">
    <property type="entry name" value="D_2_HYDROXYACID_DH_2"/>
    <property type="match status" value="1"/>
</dbReference>
<evidence type="ECO:0000256" key="5">
    <source>
        <dbReference type="ARBA" id="ARBA00023002"/>
    </source>
</evidence>
<dbReference type="CDD" id="cd04902">
    <property type="entry name" value="ACT_3PGDH-xct"/>
    <property type="match status" value="1"/>
</dbReference>
<comment type="catalytic activity">
    <reaction evidence="8 9">
        <text>(2R)-3-phosphoglycerate + NAD(+) = 3-phosphooxypyruvate + NADH + H(+)</text>
        <dbReference type="Rhea" id="RHEA:12641"/>
        <dbReference type="ChEBI" id="CHEBI:15378"/>
        <dbReference type="ChEBI" id="CHEBI:18110"/>
        <dbReference type="ChEBI" id="CHEBI:57540"/>
        <dbReference type="ChEBI" id="CHEBI:57945"/>
        <dbReference type="ChEBI" id="CHEBI:58272"/>
        <dbReference type="EC" id="1.1.1.95"/>
    </reaction>
</comment>
<evidence type="ECO:0000256" key="8">
    <source>
        <dbReference type="ARBA" id="ARBA00048731"/>
    </source>
</evidence>
<dbReference type="InterPro" id="IPR045626">
    <property type="entry name" value="PGDH_ASB_dom"/>
</dbReference>
<dbReference type="Pfam" id="PF00389">
    <property type="entry name" value="2-Hacid_dh"/>
    <property type="match status" value="1"/>
</dbReference>
<dbReference type="SUPFAM" id="SSF143548">
    <property type="entry name" value="Serine metabolism enzymes domain"/>
    <property type="match status" value="1"/>
</dbReference>
<dbReference type="RefSeq" id="WP_145261744.1">
    <property type="nucleotide sequence ID" value="NZ_CP036279.1"/>
</dbReference>
<name>A0A518BAA8_9BACT</name>
<accession>A0A518BAA8</accession>
<evidence type="ECO:0000313" key="11">
    <source>
        <dbReference type="EMBL" id="QDU63916.1"/>
    </source>
</evidence>
<comment type="similarity">
    <text evidence="3 9">Belongs to the D-isomer specific 2-hydroxyacid dehydrogenase family.</text>
</comment>
<comment type="pathway">
    <text evidence="2 9">Amino-acid biosynthesis; L-serine biosynthesis; L-serine from 3-phospho-D-glycerate: step 1/3.</text>
</comment>
<dbReference type="CDD" id="cd12173">
    <property type="entry name" value="PGDH_4"/>
    <property type="match status" value="1"/>
</dbReference>
<comment type="function">
    <text evidence="1">Catalyzes the reversible oxidation of 3-phospho-D-glycerate to 3-phosphonooxypyruvate, the first step of the phosphorylated L-serine biosynthesis pathway. Also catalyzes the reversible oxidation of 2-hydroxyglutarate to 2-oxoglutarate.</text>
</comment>
<dbReference type="KEGG" id="knv:Pan216_47970"/>
<organism evidence="11 12">
    <name type="scientific">Kolteria novifilia</name>
    <dbReference type="NCBI Taxonomy" id="2527975"/>
    <lineage>
        <taxon>Bacteria</taxon>
        <taxon>Pseudomonadati</taxon>
        <taxon>Planctomycetota</taxon>
        <taxon>Planctomycetia</taxon>
        <taxon>Kolteriales</taxon>
        <taxon>Kolteriaceae</taxon>
        <taxon>Kolteria</taxon>
    </lineage>
</organism>